<name>L8GN88_ACACF</name>
<evidence type="ECO:0000313" key="2">
    <source>
        <dbReference type="EMBL" id="ELR14447.1"/>
    </source>
</evidence>
<dbReference type="Pfam" id="PF10974">
    <property type="entry name" value="DUF2804"/>
    <property type="match status" value="1"/>
</dbReference>
<evidence type="ECO:0008006" key="4">
    <source>
        <dbReference type="Google" id="ProtNLM"/>
    </source>
</evidence>
<organism evidence="2 3">
    <name type="scientific">Acanthamoeba castellanii (strain ATCC 30010 / Neff)</name>
    <dbReference type="NCBI Taxonomy" id="1257118"/>
    <lineage>
        <taxon>Eukaryota</taxon>
        <taxon>Amoebozoa</taxon>
        <taxon>Discosea</taxon>
        <taxon>Longamoebia</taxon>
        <taxon>Centramoebida</taxon>
        <taxon>Acanthamoebidae</taxon>
        <taxon>Acanthamoeba</taxon>
    </lineage>
</organism>
<keyword evidence="1" id="KW-0812">Transmembrane</keyword>
<keyword evidence="3" id="KW-1185">Reference proteome</keyword>
<dbReference type="OrthoDB" id="4763727at2759"/>
<protein>
    <recommendedName>
        <fullName evidence="4">AttH domain-containing protein</fullName>
    </recommendedName>
</protein>
<gene>
    <name evidence="2" type="ORF">ACA1_381750</name>
</gene>
<evidence type="ECO:0000256" key="1">
    <source>
        <dbReference type="SAM" id="Phobius"/>
    </source>
</evidence>
<dbReference type="AlphaFoldDB" id="L8GN88"/>
<dbReference type="PANTHER" id="PTHR35868:SF4">
    <property type="entry name" value="DUF2804 DOMAIN-CONTAINING PROTEIN"/>
    <property type="match status" value="1"/>
</dbReference>
<sequence length="331" mass="36906">MQEKEGKSEVVPYHWGRYKQALPLPDVAAPSWRLKQWHYHSINNGRWFVGMAIVNLGYLANAWVYLMDKQSRSTSCEYRALVPLSFGLSFADSSVEGTTSWKNRGNRMVIQADQGGYAVELHVTINGTVFDGRCTIAKPDESLALLYPLEGPTRRRAAYTHKAAGMPVEGSFRWGDEELRFTKADSFATMDWTRSHATRETTWKWASFAGDVSVGLNLSAEVYEAKENAFWLNGKVHLVGPVQFTLPARQRLTQDKWTLRSHNGALQLQFTPHAAREEHVHVGVIASEFSQVGGTFSGTIDVAALEGGSSPSNVVTIEDVLGVVETHYALW</sequence>
<keyword evidence="1" id="KW-0472">Membrane</keyword>
<keyword evidence="1" id="KW-1133">Transmembrane helix</keyword>
<dbReference type="EMBL" id="KB008053">
    <property type="protein sequence ID" value="ELR14447.1"/>
    <property type="molecule type" value="Genomic_DNA"/>
</dbReference>
<dbReference type="PANTHER" id="PTHR35868">
    <property type="entry name" value="DUF2804 DOMAIN-CONTAINING PROTEIN-RELATED"/>
    <property type="match status" value="1"/>
</dbReference>
<reference evidence="2 3" key="1">
    <citation type="journal article" date="2013" name="Genome Biol.">
        <title>Genome of Acanthamoeba castellanii highlights extensive lateral gene transfer and early evolution of tyrosine kinase signaling.</title>
        <authorList>
            <person name="Clarke M."/>
            <person name="Lohan A.J."/>
            <person name="Liu B."/>
            <person name="Lagkouvardos I."/>
            <person name="Roy S."/>
            <person name="Zafar N."/>
            <person name="Bertelli C."/>
            <person name="Schilde C."/>
            <person name="Kianianmomeni A."/>
            <person name="Burglin T.R."/>
            <person name="Frech C."/>
            <person name="Turcotte B."/>
            <person name="Kopec K.O."/>
            <person name="Synnott J.M."/>
            <person name="Choo C."/>
            <person name="Paponov I."/>
            <person name="Finkler A."/>
            <person name="Soon Heng Tan C."/>
            <person name="Hutchins A.P."/>
            <person name="Weinmeier T."/>
            <person name="Rattei T."/>
            <person name="Chu J.S."/>
            <person name="Gimenez G."/>
            <person name="Irimia M."/>
            <person name="Rigden D.J."/>
            <person name="Fitzpatrick D.A."/>
            <person name="Lorenzo-Morales J."/>
            <person name="Bateman A."/>
            <person name="Chiu C.H."/>
            <person name="Tang P."/>
            <person name="Hegemann P."/>
            <person name="Fromm H."/>
            <person name="Raoult D."/>
            <person name="Greub G."/>
            <person name="Miranda-Saavedra D."/>
            <person name="Chen N."/>
            <person name="Nash P."/>
            <person name="Ginger M.L."/>
            <person name="Horn M."/>
            <person name="Schaap P."/>
            <person name="Caler L."/>
            <person name="Loftus B."/>
        </authorList>
    </citation>
    <scope>NUCLEOTIDE SEQUENCE [LARGE SCALE GENOMIC DNA]</scope>
    <source>
        <strain evidence="2 3">Neff</strain>
    </source>
</reference>
<dbReference type="RefSeq" id="XP_004336460.1">
    <property type="nucleotide sequence ID" value="XM_004336412.1"/>
</dbReference>
<proteinExistence type="predicted"/>
<dbReference type="Proteomes" id="UP000011083">
    <property type="component" value="Unassembled WGS sequence"/>
</dbReference>
<dbReference type="OMA" id="NETIEAC"/>
<dbReference type="InterPro" id="IPR021243">
    <property type="entry name" value="DUF2804"/>
</dbReference>
<dbReference type="VEuPathDB" id="AmoebaDB:ACA1_381750"/>
<feature type="transmembrane region" description="Helical" evidence="1">
    <location>
        <begin position="47"/>
        <end position="66"/>
    </location>
</feature>
<dbReference type="GeneID" id="14914978"/>
<evidence type="ECO:0000313" key="3">
    <source>
        <dbReference type="Proteomes" id="UP000011083"/>
    </source>
</evidence>
<accession>L8GN88</accession>
<dbReference type="KEGG" id="acan:ACA1_381750"/>